<feature type="compositionally biased region" description="Basic and acidic residues" evidence="1">
    <location>
        <begin position="497"/>
        <end position="508"/>
    </location>
</feature>
<feature type="non-terminal residue" evidence="2">
    <location>
        <position position="1"/>
    </location>
</feature>
<dbReference type="Proteomes" id="UP001195769">
    <property type="component" value="Unassembled WGS sequence"/>
</dbReference>
<dbReference type="GeneID" id="64672387"/>
<reference evidence="2" key="1">
    <citation type="journal article" date="2020" name="New Phytol.">
        <title>Comparative genomics reveals dynamic genome evolution in host specialist ectomycorrhizal fungi.</title>
        <authorList>
            <person name="Lofgren L.A."/>
            <person name="Nguyen N.H."/>
            <person name="Vilgalys R."/>
            <person name="Ruytinx J."/>
            <person name="Liao H.L."/>
            <person name="Branco S."/>
            <person name="Kuo A."/>
            <person name="LaButti K."/>
            <person name="Lipzen A."/>
            <person name="Andreopoulos W."/>
            <person name="Pangilinan J."/>
            <person name="Riley R."/>
            <person name="Hundley H."/>
            <person name="Na H."/>
            <person name="Barry K."/>
            <person name="Grigoriev I.V."/>
            <person name="Stajich J.E."/>
            <person name="Kennedy P.G."/>
        </authorList>
    </citation>
    <scope>NUCLEOTIDE SEQUENCE</scope>
    <source>
        <strain evidence="2">FC203</strain>
    </source>
</reference>
<protein>
    <submittedName>
        <fullName evidence="2">Uncharacterized protein</fullName>
    </submittedName>
</protein>
<dbReference type="EMBL" id="JABBWK010000471">
    <property type="protein sequence ID" value="KAG1883878.1"/>
    <property type="molecule type" value="Genomic_DNA"/>
</dbReference>
<accession>A0AAD4HCP4</accession>
<evidence type="ECO:0000313" key="3">
    <source>
        <dbReference type="Proteomes" id="UP001195769"/>
    </source>
</evidence>
<evidence type="ECO:0000313" key="2">
    <source>
        <dbReference type="EMBL" id="KAG1883878.1"/>
    </source>
</evidence>
<proteinExistence type="predicted"/>
<keyword evidence="3" id="KW-1185">Reference proteome</keyword>
<dbReference type="AlphaFoldDB" id="A0AAD4HCP4"/>
<comment type="caution">
    <text evidence="2">The sequence shown here is derived from an EMBL/GenBank/DDBJ whole genome shotgun (WGS) entry which is preliminary data.</text>
</comment>
<feature type="compositionally biased region" description="Polar residues" evidence="1">
    <location>
        <begin position="520"/>
        <end position="532"/>
    </location>
</feature>
<evidence type="ECO:0000256" key="1">
    <source>
        <dbReference type="SAM" id="MobiDB-lite"/>
    </source>
</evidence>
<feature type="compositionally biased region" description="Polar residues" evidence="1">
    <location>
        <begin position="542"/>
        <end position="566"/>
    </location>
</feature>
<organism evidence="2 3">
    <name type="scientific">Suillus fuscotomentosus</name>
    <dbReference type="NCBI Taxonomy" id="1912939"/>
    <lineage>
        <taxon>Eukaryota</taxon>
        <taxon>Fungi</taxon>
        <taxon>Dikarya</taxon>
        <taxon>Basidiomycota</taxon>
        <taxon>Agaricomycotina</taxon>
        <taxon>Agaricomycetes</taxon>
        <taxon>Agaricomycetidae</taxon>
        <taxon>Boletales</taxon>
        <taxon>Suillineae</taxon>
        <taxon>Suillaceae</taxon>
        <taxon>Suillus</taxon>
    </lineage>
</organism>
<name>A0AAD4HCP4_9AGAM</name>
<gene>
    <name evidence="2" type="ORF">F5891DRAFT_990594</name>
</gene>
<feature type="region of interest" description="Disordered" evidence="1">
    <location>
        <begin position="474"/>
        <end position="566"/>
    </location>
</feature>
<sequence>MAALNVAGNPITSGKRPAGTVLLEEPIKRFRIPTVKAECIMDDSIDLVTYCAPEEIDIIDAETGQKYQTCRIPVMMSGVLRGFVPLPRRYEGVWLELAYNIVMFRCTWKFWAEEERKARRRQHRDNAATLRRTTGTQLAQHMLARLIAVRELVSWEHDTEKSGHERVRTLDEWKIRSSRDMFNIPYDKVPVADRKFLAADPIRAENLALFEGDWNLDEEGKRMLSPPEDLAEWIHGELEEFEETFNTIIKPQALKDLKSSGIYRQTQYEQGARLPTQWHEGHEPHPYFWSVKQWNWTAAGNDVWHKPIDFLYYVLKEDPPYTQFEEFTQDLDALFNMVVIEPALPKIHGLAHQLWYGERTWREFVKALLDNHLQIRGAVTTTSEQRDPNNVFDNFDGRLVLEGYVRRHNLSPEQPWDDSDVMVWSSLKRVYEKQYKIGCKWMISQIIQGHKVTDVIRAAGPWWIERQKKLAEKAGAEANTNTAENEDHAGQAVPSGQDKEMQQDKDLHSSSTGPDALDETMQNGTDQSTNDVNMEDDGGVQGSAQSGEENEHNGQANGTSDAATEN</sequence>
<dbReference type="RefSeq" id="XP_041216200.1">
    <property type="nucleotide sequence ID" value="XM_041378089.1"/>
</dbReference>